<comment type="similarity">
    <text evidence="1 10">Belongs to the alphaproteobacteria porin family.</text>
</comment>
<sequence>MLRRPVYPIVSCFFLNTRSDMNFKHLLLGSAAVIFACGAAEAADLTVAEPVDYVKVCDAFGKGFFYSPGTDTCIKVGGYVKFGTAFGDTDFGTYNKIYPNSQWSNFYTEASVQLTASSVTEFGNLTGFLDFRAQSGNTGSFTQSATQTVNAATNSAYVDSAYLALGPIKAGRFDSLYDFGQGYTDTGGFASDTKTDHIQLTYAVNGFGLAISVEDQRDRGASGNTGDPVLSGASYYQGGQTNIPDIVGALTYASGIFSTKIAVAYVNDAVDINGGAGTLANPYVIDAKSGYAIGGSVEFALDSFSKGDKFFVTGSYGDNANSYTGIAGGTSVANLTSSVNSNFIASAAPGSSWSALASYKHVWTPTVWSAVSGGYASYDGDSYYDNYTVDAYRGVFSTGWTPVTGLDLMLDGQYSHVEVSDGRTAAALKETDGDAWTVNLWMKRSW</sequence>
<comment type="domain">
    <text evidence="10">Consists of 16-stranded beta-barrel sheets, with large surface-exposed loops, that form a transmembrane pore at the center of each barrel. The pore is partially ocluded by a peptide loop that folds into the pore lumen.</text>
</comment>
<keyword evidence="6 10" id="KW-0406">Ion transport</keyword>
<evidence type="ECO:0000256" key="7">
    <source>
        <dbReference type="ARBA" id="ARBA00023114"/>
    </source>
</evidence>
<keyword evidence="12" id="KW-1185">Reference proteome</keyword>
<dbReference type="Pfam" id="PF02530">
    <property type="entry name" value="Porin_2"/>
    <property type="match status" value="1"/>
</dbReference>
<keyword evidence="8 10" id="KW-0472">Membrane</keyword>
<evidence type="ECO:0000313" key="11">
    <source>
        <dbReference type="EMBL" id="SHF95389.1"/>
    </source>
</evidence>
<keyword evidence="5 10" id="KW-0732">Signal</keyword>
<evidence type="ECO:0000256" key="10">
    <source>
        <dbReference type="RuleBase" id="RU364005"/>
    </source>
</evidence>
<dbReference type="GO" id="GO:0046930">
    <property type="term" value="C:pore complex"/>
    <property type="evidence" value="ECO:0007669"/>
    <property type="project" value="UniProtKB-KW"/>
</dbReference>
<keyword evidence="3 10" id="KW-1134">Transmembrane beta strand</keyword>
<keyword evidence="4 10" id="KW-0812">Transmembrane</keyword>
<dbReference type="GO" id="GO:0015288">
    <property type="term" value="F:porin activity"/>
    <property type="evidence" value="ECO:0007669"/>
    <property type="project" value="UniProtKB-KW"/>
</dbReference>
<evidence type="ECO:0000256" key="8">
    <source>
        <dbReference type="ARBA" id="ARBA00023136"/>
    </source>
</evidence>
<evidence type="ECO:0000313" key="12">
    <source>
        <dbReference type="Proteomes" id="UP000184485"/>
    </source>
</evidence>
<proteinExistence type="inferred from homology"/>
<dbReference type="InterPro" id="IPR003684">
    <property type="entry name" value="Porin_alphabac"/>
</dbReference>
<comment type="subcellular location">
    <subcellularLocation>
        <location evidence="10">Cell outer membrane</location>
        <topology evidence="10">Multi-pass membrane protein</topology>
    </subcellularLocation>
</comment>
<dbReference type="EMBL" id="FQUP01000003">
    <property type="protein sequence ID" value="SHF95389.1"/>
    <property type="molecule type" value="Genomic_DNA"/>
</dbReference>
<gene>
    <name evidence="11" type="ORF">SAMN02745157_3182</name>
</gene>
<keyword evidence="2 10" id="KW-0813">Transport</keyword>
<comment type="function">
    <text evidence="10">Forms passive diffusion pores that allow small molecular weight hydrophilic materials across the outer membrane.</text>
</comment>
<dbReference type="GO" id="GO:0009279">
    <property type="term" value="C:cell outer membrane"/>
    <property type="evidence" value="ECO:0007669"/>
    <property type="project" value="UniProtKB-SubCell"/>
</dbReference>
<evidence type="ECO:0000256" key="6">
    <source>
        <dbReference type="ARBA" id="ARBA00023065"/>
    </source>
</evidence>
<dbReference type="Proteomes" id="UP000184485">
    <property type="component" value="Unassembled WGS sequence"/>
</dbReference>
<evidence type="ECO:0000256" key="1">
    <source>
        <dbReference type="ARBA" id="ARBA00009521"/>
    </source>
</evidence>
<feature type="chain" id="PRO_5011820811" description="Porin" evidence="10">
    <location>
        <begin position="43"/>
        <end position="446"/>
    </location>
</feature>
<keyword evidence="9 10" id="KW-0998">Cell outer membrane</keyword>
<accession>A0A1M5FVC1</accession>
<organism evidence="11 12">
    <name type="scientific">Kaistia soli DSM 19436</name>
    <dbReference type="NCBI Taxonomy" id="1122133"/>
    <lineage>
        <taxon>Bacteria</taxon>
        <taxon>Pseudomonadati</taxon>
        <taxon>Pseudomonadota</taxon>
        <taxon>Alphaproteobacteria</taxon>
        <taxon>Hyphomicrobiales</taxon>
        <taxon>Kaistiaceae</taxon>
        <taxon>Kaistia</taxon>
    </lineage>
</organism>
<evidence type="ECO:0000256" key="4">
    <source>
        <dbReference type="ARBA" id="ARBA00022692"/>
    </source>
</evidence>
<protein>
    <recommendedName>
        <fullName evidence="10">Porin</fullName>
    </recommendedName>
</protein>
<name>A0A1M5FVC1_9HYPH</name>
<evidence type="ECO:0000256" key="2">
    <source>
        <dbReference type="ARBA" id="ARBA00022448"/>
    </source>
</evidence>
<dbReference type="STRING" id="1122133.SAMN02745157_3182"/>
<evidence type="ECO:0000256" key="3">
    <source>
        <dbReference type="ARBA" id="ARBA00022452"/>
    </source>
</evidence>
<keyword evidence="7 10" id="KW-0626">Porin</keyword>
<dbReference type="AlphaFoldDB" id="A0A1M5FVC1"/>
<evidence type="ECO:0000256" key="5">
    <source>
        <dbReference type="ARBA" id="ARBA00022729"/>
    </source>
</evidence>
<reference evidence="11 12" key="1">
    <citation type="submission" date="2016-11" db="EMBL/GenBank/DDBJ databases">
        <authorList>
            <person name="Jaros S."/>
            <person name="Januszkiewicz K."/>
            <person name="Wedrychowicz H."/>
        </authorList>
    </citation>
    <scope>NUCLEOTIDE SEQUENCE [LARGE SCALE GENOMIC DNA]</scope>
    <source>
        <strain evidence="11 12">DSM 19436</strain>
    </source>
</reference>
<feature type="signal peptide" evidence="10">
    <location>
        <begin position="1"/>
        <end position="42"/>
    </location>
</feature>
<evidence type="ECO:0000256" key="9">
    <source>
        <dbReference type="ARBA" id="ARBA00023237"/>
    </source>
</evidence>
<dbReference type="GO" id="GO:0006811">
    <property type="term" value="P:monoatomic ion transport"/>
    <property type="evidence" value="ECO:0007669"/>
    <property type="project" value="UniProtKB-KW"/>
</dbReference>